<dbReference type="Gene3D" id="3.40.120.10">
    <property type="entry name" value="Alpha-D-Glucose-1,6-Bisphosphate, subunit A, domain 3"/>
    <property type="match status" value="3"/>
</dbReference>
<dbReference type="Proteomes" id="UP000051634">
    <property type="component" value="Unassembled WGS sequence"/>
</dbReference>
<feature type="domain" description="Alpha-D-phosphohexomutase alpha/beta/alpha" evidence="14">
    <location>
        <begin position="645"/>
        <end position="749"/>
    </location>
</feature>
<sequence>MSKRSKRKENTGVRQSPTGRGIRWYWSIAAAVVVVLFLLVSAILYLQASLKDAAAVEREARLVASGVAERVAVTTQARMQMLLGIAQDPQLADYFSTDNRAELDGYAEQLNRLLPGVLRLRLLAAGQREPENSAMPHLGYASLELIRLAEEQPGVPPAQVHKFGGAQQHIAIAVAVRNSKQGPALGVIHAAFPVALLQDVVERSRLNGRVEVRQLVQRAAPLVLAAGGSGRAAGEPDGRFEVDGTIWEVAYWSGQVSTPLLEQIYLLAPGGIAALLAVALMGLLALQMQRALKGDQYSLLELAEVLMAGKSPKRQQAKLLDMQSTLEIIEHQAREFANARKQRRERRKRGSASATEGIMVEEDIFAVPKTDQPGADRRARQAEALENADALAAVPASIFRAYDIRGLVGETLTENVAYTIGQAIGSEGYEQGFQSIVVARDGRNSSEALQEALINGLLSSGRDVIDIGMLPTPLLYYAVHELNAGCGCIVTGSHNPIEYNGIKVVLGEKSLSPEQIQGLYRRIADGRLMKGQGQRNIREITEDYIERVINDVRLARSLKVVLDCGNGVAGMVAPELFRRLGCDVVELFCEVDGSFPNHHPDPSRPENLEALKQAVVENQADVGLAFDGDGDRLGVIDSSGKLIWPDRVLMYLAIDVLARLPGGDIVYDVKCSRHLANVVLSNGGRPLMWKSGHSLLKAKLHETGALLAGEFSGHIMFAERWYGFDDALYAGARLLEILALEQLSSAEVFTGLPEGESTPEYQVQLDEGQGDKIMDALEQQPEIPGARMVWIDGLRAEFERGWGLVRASNTTPSLVFRFEADDAQALKVVQDVFRTLMQKVAPELEMPF</sequence>
<dbReference type="AlphaFoldDB" id="A0A0T5YXS0"/>
<reference evidence="15 16" key="1">
    <citation type="submission" date="2015-11" db="EMBL/GenBank/DDBJ databases">
        <title>The genome of Candidatus Endoriftia persephone in Ridgeia piscesae and population structure of the North Eastern Pacific vestimentiferan symbionts.</title>
        <authorList>
            <person name="Perez M."/>
            <person name="Juniper K.S."/>
        </authorList>
    </citation>
    <scope>NUCLEOTIDE SEQUENCE [LARGE SCALE GENOMIC DNA]</scope>
    <source>
        <strain evidence="15">Ind11</strain>
    </source>
</reference>
<keyword evidence="8" id="KW-0460">Magnesium</keyword>
<feature type="domain" description="Alpha-D-phosphohexomutase C-terminal" evidence="11">
    <location>
        <begin position="782"/>
        <end position="833"/>
    </location>
</feature>
<dbReference type="InterPro" id="IPR005841">
    <property type="entry name" value="Alpha-D-phosphohexomutase_SF"/>
</dbReference>
<keyword evidence="10" id="KW-0472">Membrane</keyword>
<evidence type="ECO:0000259" key="13">
    <source>
        <dbReference type="Pfam" id="PF02879"/>
    </source>
</evidence>
<evidence type="ECO:0000259" key="14">
    <source>
        <dbReference type="Pfam" id="PF02880"/>
    </source>
</evidence>
<keyword evidence="6" id="KW-0597">Phosphoprotein</keyword>
<keyword evidence="10" id="KW-0812">Transmembrane</keyword>
<feature type="transmembrane region" description="Helical" evidence="10">
    <location>
        <begin position="24"/>
        <end position="46"/>
    </location>
</feature>
<dbReference type="EC" id="5.4.2.8" evidence="5"/>
<dbReference type="CDD" id="cd03089">
    <property type="entry name" value="PMM_PGM"/>
    <property type="match status" value="1"/>
</dbReference>
<evidence type="ECO:0000256" key="9">
    <source>
        <dbReference type="ARBA" id="ARBA00023235"/>
    </source>
</evidence>
<comment type="similarity">
    <text evidence="4">Belongs to the phosphohexose mutase family.</text>
</comment>
<organism evidence="15 16">
    <name type="scientific">endosymbiont of Ridgeia piscesae</name>
    <dbReference type="NCBI Taxonomy" id="54398"/>
    <lineage>
        <taxon>Bacteria</taxon>
        <taxon>Pseudomonadati</taxon>
        <taxon>Pseudomonadota</taxon>
        <taxon>Gammaproteobacteria</taxon>
        <taxon>sulfur-oxidizing symbionts</taxon>
    </lineage>
</organism>
<proteinExistence type="inferred from homology"/>
<comment type="caution">
    <text evidence="15">The sequence shown here is derived from an EMBL/GenBank/DDBJ whole genome shotgun (WGS) entry which is preliminary data.</text>
</comment>
<dbReference type="RefSeq" id="WP_232433036.1">
    <property type="nucleotide sequence ID" value="NZ_KQ557133.1"/>
</dbReference>
<accession>A0A0T5YXS0</accession>
<name>A0A0T5YXS0_9GAMM</name>
<feature type="domain" description="Alpha-D-phosphohexomutase alpha/beta/alpha" evidence="13">
    <location>
        <begin position="543"/>
        <end position="640"/>
    </location>
</feature>
<dbReference type="Pfam" id="PF00408">
    <property type="entry name" value="PGM_PMM_IV"/>
    <property type="match status" value="1"/>
</dbReference>
<dbReference type="PRINTS" id="PR00509">
    <property type="entry name" value="PGMPMM"/>
</dbReference>
<dbReference type="GO" id="GO:0046872">
    <property type="term" value="F:metal ion binding"/>
    <property type="evidence" value="ECO:0007669"/>
    <property type="project" value="UniProtKB-KW"/>
</dbReference>
<dbReference type="Pfam" id="PF02880">
    <property type="entry name" value="PGM_PMM_III"/>
    <property type="match status" value="1"/>
</dbReference>
<evidence type="ECO:0000259" key="12">
    <source>
        <dbReference type="Pfam" id="PF02878"/>
    </source>
</evidence>
<evidence type="ECO:0000256" key="5">
    <source>
        <dbReference type="ARBA" id="ARBA00012730"/>
    </source>
</evidence>
<dbReference type="InterPro" id="IPR005844">
    <property type="entry name" value="A-D-PHexomutase_a/b/a-I"/>
</dbReference>
<protein>
    <recommendedName>
        <fullName evidence="5">phosphomannomutase</fullName>
        <ecNumber evidence="5">5.4.2.8</ecNumber>
    </recommendedName>
</protein>
<evidence type="ECO:0000313" key="15">
    <source>
        <dbReference type="EMBL" id="KRT55356.1"/>
    </source>
</evidence>
<keyword evidence="7" id="KW-0479">Metal-binding</keyword>
<gene>
    <name evidence="15" type="ORF">Ga0074115_11712</name>
</gene>
<dbReference type="GO" id="GO:0005975">
    <property type="term" value="P:carbohydrate metabolic process"/>
    <property type="evidence" value="ECO:0007669"/>
    <property type="project" value="InterPro"/>
</dbReference>
<comment type="cofactor">
    <cofactor evidence="2">
        <name>Mg(2+)</name>
        <dbReference type="ChEBI" id="CHEBI:18420"/>
    </cofactor>
</comment>
<dbReference type="SUPFAM" id="SSF55957">
    <property type="entry name" value="Phosphoglucomutase, C-terminal domain"/>
    <property type="match status" value="1"/>
</dbReference>
<comment type="catalytic activity">
    <reaction evidence="1">
        <text>alpha-D-mannose 1-phosphate = D-mannose 6-phosphate</text>
        <dbReference type="Rhea" id="RHEA:11140"/>
        <dbReference type="ChEBI" id="CHEBI:58409"/>
        <dbReference type="ChEBI" id="CHEBI:58735"/>
        <dbReference type="EC" id="5.4.2.8"/>
    </reaction>
</comment>
<keyword evidence="16" id="KW-1185">Reference proteome</keyword>
<dbReference type="SUPFAM" id="SSF53738">
    <property type="entry name" value="Phosphoglucomutase, first 3 domains"/>
    <property type="match status" value="3"/>
</dbReference>
<evidence type="ECO:0000256" key="1">
    <source>
        <dbReference type="ARBA" id="ARBA00000586"/>
    </source>
</evidence>
<dbReference type="PANTHER" id="PTHR43771:SF2">
    <property type="entry name" value="PHOSPHOMANNOMUTASE_PHOSPHOGLUCOMUTASE"/>
    <property type="match status" value="1"/>
</dbReference>
<dbReference type="GO" id="GO:0004615">
    <property type="term" value="F:phosphomannomutase activity"/>
    <property type="evidence" value="ECO:0007669"/>
    <property type="project" value="UniProtKB-EC"/>
</dbReference>
<feature type="domain" description="Alpha-D-phosphohexomutase alpha/beta/alpha" evidence="12">
    <location>
        <begin position="398"/>
        <end position="525"/>
    </location>
</feature>
<keyword evidence="9" id="KW-0413">Isomerase</keyword>
<keyword evidence="10" id="KW-1133">Transmembrane helix</keyword>
<dbReference type="PANTHER" id="PTHR43771">
    <property type="entry name" value="PHOSPHOMANNOMUTASE"/>
    <property type="match status" value="1"/>
</dbReference>
<evidence type="ECO:0000256" key="8">
    <source>
        <dbReference type="ARBA" id="ARBA00022842"/>
    </source>
</evidence>
<evidence type="ECO:0000256" key="4">
    <source>
        <dbReference type="ARBA" id="ARBA00010231"/>
    </source>
</evidence>
<dbReference type="InterPro" id="IPR005846">
    <property type="entry name" value="A-D-PHexomutase_a/b/a-III"/>
</dbReference>
<evidence type="ECO:0000256" key="3">
    <source>
        <dbReference type="ARBA" id="ARBA00004699"/>
    </source>
</evidence>
<evidence type="ECO:0000313" key="16">
    <source>
        <dbReference type="Proteomes" id="UP000051634"/>
    </source>
</evidence>
<evidence type="ECO:0000259" key="11">
    <source>
        <dbReference type="Pfam" id="PF00408"/>
    </source>
</evidence>
<dbReference type="InterPro" id="IPR016055">
    <property type="entry name" value="A-D-PHexomutase_a/b/a-I/II/III"/>
</dbReference>
<dbReference type="EMBL" id="LDXT01000080">
    <property type="protein sequence ID" value="KRT55356.1"/>
    <property type="molecule type" value="Genomic_DNA"/>
</dbReference>
<dbReference type="Pfam" id="PF02878">
    <property type="entry name" value="PGM_PMM_I"/>
    <property type="match status" value="1"/>
</dbReference>
<comment type="pathway">
    <text evidence="3">Nucleotide-sugar biosynthesis; GDP-alpha-D-mannose biosynthesis; alpha-D-mannose 1-phosphate from D-fructose 6-phosphate: step 2/2.</text>
</comment>
<dbReference type="Pfam" id="PF02879">
    <property type="entry name" value="PGM_PMM_II"/>
    <property type="match status" value="1"/>
</dbReference>
<dbReference type="InterPro" id="IPR005845">
    <property type="entry name" value="A-D-PHexomutase_a/b/a-II"/>
</dbReference>
<evidence type="ECO:0000256" key="10">
    <source>
        <dbReference type="SAM" id="Phobius"/>
    </source>
</evidence>
<dbReference type="Gene3D" id="3.30.310.50">
    <property type="entry name" value="Alpha-D-phosphohexomutase, C-terminal domain"/>
    <property type="match status" value="1"/>
</dbReference>
<evidence type="ECO:0000256" key="7">
    <source>
        <dbReference type="ARBA" id="ARBA00022723"/>
    </source>
</evidence>
<dbReference type="InterPro" id="IPR036900">
    <property type="entry name" value="A-D-PHexomutase_C_sf"/>
</dbReference>
<evidence type="ECO:0000256" key="2">
    <source>
        <dbReference type="ARBA" id="ARBA00001946"/>
    </source>
</evidence>
<dbReference type="PATRIC" id="fig|54398.3.peg.2101"/>
<evidence type="ECO:0000256" key="6">
    <source>
        <dbReference type="ARBA" id="ARBA00022553"/>
    </source>
</evidence>
<dbReference type="InterPro" id="IPR005843">
    <property type="entry name" value="A-D-PHexomutase_C"/>
</dbReference>